<accession>A0A9X2RRP1</accession>
<dbReference type="EMBL" id="JANIIC010000004">
    <property type="protein sequence ID" value="MCQ8828566.1"/>
    <property type="molecule type" value="Genomic_DNA"/>
</dbReference>
<dbReference type="InterPro" id="IPR050109">
    <property type="entry name" value="HTH-type_TetR-like_transc_reg"/>
</dbReference>
<keyword evidence="7" id="KW-1185">Reference proteome</keyword>
<dbReference type="RefSeq" id="WP_257630042.1">
    <property type="nucleotide sequence ID" value="NZ_JANIIC010000004.1"/>
</dbReference>
<dbReference type="AlphaFoldDB" id="A0A9X2RRP1"/>
<keyword evidence="3" id="KW-0804">Transcription</keyword>
<dbReference type="SUPFAM" id="SSF46689">
    <property type="entry name" value="Homeodomain-like"/>
    <property type="match status" value="1"/>
</dbReference>
<protein>
    <submittedName>
        <fullName evidence="6">TetR/AcrR family transcriptional regulator</fullName>
    </submittedName>
</protein>
<feature type="DNA-binding region" description="H-T-H motif" evidence="4">
    <location>
        <begin position="33"/>
        <end position="52"/>
    </location>
</feature>
<dbReference type="Proteomes" id="UP001142400">
    <property type="component" value="Unassembled WGS sequence"/>
</dbReference>
<dbReference type="PRINTS" id="PR00455">
    <property type="entry name" value="HTHTETR"/>
</dbReference>
<evidence type="ECO:0000313" key="7">
    <source>
        <dbReference type="Proteomes" id="UP001142400"/>
    </source>
</evidence>
<gene>
    <name evidence="6" type="ORF">NQU54_05595</name>
</gene>
<organism evidence="6 7">
    <name type="scientific">Streptomyces malaysiensis subsp. samsunensis</name>
    <dbReference type="NCBI Taxonomy" id="459658"/>
    <lineage>
        <taxon>Bacteria</taxon>
        <taxon>Bacillati</taxon>
        <taxon>Actinomycetota</taxon>
        <taxon>Actinomycetes</taxon>
        <taxon>Kitasatosporales</taxon>
        <taxon>Streptomycetaceae</taxon>
        <taxon>Streptomyces</taxon>
        <taxon>Streptomyces violaceusniger group</taxon>
    </lineage>
</organism>
<dbReference type="InterPro" id="IPR009057">
    <property type="entry name" value="Homeodomain-like_sf"/>
</dbReference>
<sequence length="235" mass="24617">MAPRSPAQAAQTRQRIIEATSALLTEGGPEALSTRAICAAAGVQPPTIYRLFGDKQGLIDAVAAHGMEVYLAGRPEPDADADPIEALRLGWDEHVGFGLANAALYVVVFGTPRSHRPSPTARATVAPLAARIHNIAQAGKLRVSEHLAVEMVFASGCGTVLTLLATPEDERDLTLSDAAREAVLAAITVGTPRPIQPGIASTAIALRAMLDTTDALTSEESALMRAWLTRIAQTG</sequence>
<proteinExistence type="predicted"/>
<evidence type="ECO:0000256" key="3">
    <source>
        <dbReference type="ARBA" id="ARBA00023163"/>
    </source>
</evidence>
<evidence type="ECO:0000256" key="2">
    <source>
        <dbReference type="ARBA" id="ARBA00023125"/>
    </source>
</evidence>
<dbReference type="PROSITE" id="PS50977">
    <property type="entry name" value="HTH_TETR_2"/>
    <property type="match status" value="1"/>
</dbReference>
<dbReference type="Pfam" id="PF00440">
    <property type="entry name" value="TetR_N"/>
    <property type="match status" value="1"/>
</dbReference>
<feature type="domain" description="HTH tetR-type" evidence="5">
    <location>
        <begin position="10"/>
        <end position="70"/>
    </location>
</feature>
<evidence type="ECO:0000259" key="5">
    <source>
        <dbReference type="PROSITE" id="PS50977"/>
    </source>
</evidence>
<comment type="caution">
    <text evidence="6">The sequence shown here is derived from an EMBL/GenBank/DDBJ whole genome shotgun (WGS) entry which is preliminary data.</text>
</comment>
<evidence type="ECO:0000313" key="6">
    <source>
        <dbReference type="EMBL" id="MCQ8828566.1"/>
    </source>
</evidence>
<dbReference type="InterPro" id="IPR001647">
    <property type="entry name" value="HTH_TetR"/>
</dbReference>
<dbReference type="GO" id="GO:0003700">
    <property type="term" value="F:DNA-binding transcription factor activity"/>
    <property type="evidence" value="ECO:0007669"/>
    <property type="project" value="TreeGrafter"/>
</dbReference>
<dbReference type="GO" id="GO:0000976">
    <property type="term" value="F:transcription cis-regulatory region binding"/>
    <property type="evidence" value="ECO:0007669"/>
    <property type="project" value="TreeGrafter"/>
</dbReference>
<evidence type="ECO:0000256" key="1">
    <source>
        <dbReference type="ARBA" id="ARBA00023015"/>
    </source>
</evidence>
<reference evidence="6" key="1">
    <citation type="submission" date="2022-06" db="EMBL/GenBank/DDBJ databases">
        <title>WGS of actinobacteria.</title>
        <authorList>
            <person name="Thawai C."/>
        </authorList>
    </citation>
    <scope>NUCLEOTIDE SEQUENCE</scope>
    <source>
        <strain evidence="6">DSM 42010</strain>
    </source>
</reference>
<name>A0A9X2RRP1_STRMQ</name>
<dbReference type="PANTHER" id="PTHR30055:SF234">
    <property type="entry name" value="HTH-TYPE TRANSCRIPTIONAL REGULATOR BETI"/>
    <property type="match status" value="1"/>
</dbReference>
<evidence type="ECO:0000256" key="4">
    <source>
        <dbReference type="PROSITE-ProRule" id="PRU00335"/>
    </source>
</evidence>
<keyword evidence="2 4" id="KW-0238">DNA-binding</keyword>
<dbReference type="Gene3D" id="1.10.357.10">
    <property type="entry name" value="Tetracycline Repressor, domain 2"/>
    <property type="match status" value="1"/>
</dbReference>
<dbReference type="PANTHER" id="PTHR30055">
    <property type="entry name" value="HTH-TYPE TRANSCRIPTIONAL REGULATOR RUTR"/>
    <property type="match status" value="1"/>
</dbReference>
<keyword evidence="1" id="KW-0805">Transcription regulation</keyword>